<dbReference type="AlphaFoldDB" id="A0A9D1HN40"/>
<protein>
    <submittedName>
        <fullName evidence="1">Uncharacterized protein</fullName>
    </submittedName>
</protein>
<organism evidence="1 2">
    <name type="scientific">Candidatus Fimiplasma intestinipullorum</name>
    <dbReference type="NCBI Taxonomy" id="2840825"/>
    <lineage>
        <taxon>Bacteria</taxon>
        <taxon>Bacillati</taxon>
        <taxon>Bacillota</taxon>
        <taxon>Clostridia</taxon>
        <taxon>Eubacteriales</taxon>
        <taxon>Candidatus Fimiplasma</taxon>
    </lineage>
</organism>
<proteinExistence type="predicted"/>
<dbReference type="Proteomes" id="UP000824175">
    <property type="component" value="Unassembled WGS sequence"/>
</dbReference>
<comment type="caution">
    <text evidence="1">The sequence shown here is derived from an EMBL/GenBank/DDBJ whole genome shotgun (WGS) entry which is preliminary data.</text>
</comment>
<accession>A0A9D1HN40</accession>
<reference evidence="1" key="1">
    <citation type="submission" date="2020-10" db="EMBL/GenBank/DDBJ databases">
        <authorList>
            <person name="Gilroy R."/>
        </authorList>
    </citation>
    <scope>NUCLEOTIDE SEQUENCE</scope>
    <source>
        <strain evidence="1">CHK195-11698</strain>
    </source>
</reference>
<evidence type="ECO:0000313" key="2">
    <source>
        <dbReference type="Proteomes" id="UP000824175"/>
    </source>
</evidence>
<dbReference type="EMBL" id="DVMJ01000055">
    <property type="protein sequence ID" value="HIU13715.1"/>
    <property type="molecule type" value="Genomic_DNA"/>
</dbReference>
<gene>
    <name evidence="1" type="ORF">IAD15_06555</name>
</gene>
<sequence>MNLSTCVKLCCHQKMPVTSLFVERSTPLQEIQTARRGGCRHFHFSLGSEAQISTMLVEPLERDDFFLTLHIDTRLPAIRGLMDIDLMLLEGKEVATYLMMEKWQEAGYTHSIGVAYYTIP</sequence>
<reference evidence="1" key="2">
    <citation type="journal article" date="2021" name="PeerJ">
        <title>Extensive microbial diversity within the chicken gut microbiome revealed by metagenomics and culture.</title>
        <authorList>
            <person name="Gilroy R."/>
            <person name="Ravi A."/>
            <person name="Getino M."/>
            <person name="Pursley I."/>
            <person name="Horton D.L."/>
            <person name="Alikhan N.F."/>
            <person name="Baker D."/>
            <person name="Gharbi K."/>
            <person name="Hall N."/>
            <person name="Watson M."/>
            <person name="Adriaenssens E.M."/>
            <person name="Foster-Nyarko E."/>
            <person name="Jarju S."/>
            <person name="Secka A."/>
            <person name="Antonio M."/>
            <person name="Oren A."/>
            <person name="Chaudhuri R.R."/>
            <person name="La Ragione R."/>
            <person name="Hildebrand F."/>
            <person name="Pallen M.J."/>
        </authorList>
    </citation>
    <scope>NUCLEOTIDE SEQUENCE</scope>
    <source>
        <strain evidence="1">CHK195-11698</strain>
    </source>
</reference>
<evidence type="ECO:0000313" key="1">
    <source>
        <dbReference type="EMBL" id="HIU13715.1"/>
    </source>
</evidence>
<name>A0A9D1HN40_9FIRM</name>